<comment type="caution">
    <text evidence="1">The sequence shown here is derived from an EMBL/GenBank/DDBJ whole genome shotgun (WGS) entry which is preliminary data.</text>
</comment>
<evidence type="ECO:0000313" key="2">
    <source>
        <dbReference type="Proteomes" id="UP001497392"/>
    </source>
</evidence>
<keyword evidence="2" id="KW-1185">Reference proteome</keyword>
<protein>
    <submittedName>
        <fullName evidence="1">G8550 protein</fullName>
    </submittedName>
</protein>
<organism evidence="1 2">
    <name type="scientific">Coccomyxa viridis</name>
    <dbReference type="NCBI Taxonomy" id="1274662"/>
    <lineage>
        <taxon>Eukaryota</taxon>
        <taxon>Viridiplantae</taxon>
        <taxon>Chlorophyta</taxon>
        <taxon>core chlorophytes</taxon>
        <taxon>Trebouxiophyceae</taxon>
        <taxon>Trebouxiophyceae incertae sedis</taxon>
        <taxon>Coccomyxaceae</taxon>
        <taxon>Coccomyxa</taxon>
    </lineage>
</organism>
<evidence type="ECO:0000313" key="1">
    <source>
        <dbReference type="EMBL" id="CAL5225686.1"/>
    </source>
</evidence>
<accession>A0ABP1G1P2</accession>
<proteinExistence type="predicted"/>
<gene>
    <name evidence="1" type="primary">g8550</name>
    <name evidence="1" type="ORF">VP750_LOCUS7345</name>
</gene>
<dbReference type="Proteomes" id="UP001497392">
    <property type="component" value="Unassembled WGS sequence"/>
</dbReference>
<sequence>MNERKARQEWNKWNKLLVSLAIDLVGLSDFIFPGAAQIADIGWAPLSALIVQHLYHNKYLTTINFIEEALPFTDVIPTATIGWFMEYTRGGKKVQKEVEDKAK</sequence>
<dbReference type="EMBL" id="CAXHTA020000012">
    <property type="protein sequence ID" value="CAL5225686.1"/>
    <property type="molecule type" value="Genomic_DNA"/>
</dbReference>
<name>A0ABP1G1P2_9CHLO</name>
<reference evidence="1 2" key="1">
    <citation type="submission" date="2024-06" db="EMBL/GenBank/DDBJ databases">
        <authorList>
            <person name="Kraege A."/>
            <person name="Thomma B."/>
        </authorList>
    </citation>
    <scope>NUCLEOTIDE SEQUENCE [LARGE SCALE GENOMIC DNA]</scope>
</reference>